<gene>
    <name evidence="2" type="ORF">LKD45_03195</name>
</gene>
<dbReference type="RefSeq" id="WP_021915307.1">
    <property type="nucleotide sequence ID" value="NZ_JAJEQF010000004.1"/>
</dbReference>
<organism evidence="2 3">
    <name type="scientific">Gallintestinimicrobium propionicum</name>
    <dbReference type="NCBI Taxonomy" id="2981770"/>
    <lineage>
        <taxon>Bacteria</taxon>
        <taxon>Bacillati</taxon>
        <taxon>Bacillota</taxon>
        <taxon>Clostridia</taxon>
        <taxon>Lachnospirales</taxon>
        <taxon>Lachnospiraceae</taxon>
        <taxon>Gallintestinimicrobium</taxon>
    </lineage>
</organism>
<name>A0AAE3AS01_9FIRM</name>
<keyword evidence="3" id="KW-1185">Reference proteome</keyword>
<dbReference type="SUPFAM" id="SSF52218">
    <property type="entry name" value="Flavoproteins"/>
    <property type="match status" value="1"/>
</dbReference>
<dbReference type="InterPro" id="IPR008254">
    <property type="entry name" value="Flavodoxin/NO_synth"/>
</dbReference>
<feature type="domain" description="Flavodoxin-like" evidence="1">
    <location>
        <begin position="5"/>
        <end position="162"/>
    </location>
</feature>
<dbReference type="PROSITE" id="PS00201">
    <property type="entry name" value="FLAVODOXIN"/>
    <property type="match status" value="1"/>
</dbReference>
<evidence type="ECO:0000313" key="2">
    <source>
        <dbReference type="EMBL" id="MCC2166716.1"/>
    </source>
</evidence>
<accession>A0AAE3AS01</accession>
<evidence type="ECO:0000313" key="3">
    <source>
        <dbReference type="Proteomes" id="UP001199355"/>
    </source>
</evidence>
<dbReference type="Gene3D" id="3.40.50.360">
    <property type="match status" value="1"/>
</dbReference>
<reference evidence="2 3" key="1">
    <citation type="submission" date="2021-10" db="EMBL/GenBank/DDBJ databases">
        <title>Anaerobic single-cell dispensing facilitates the cultivation of human gut bacteria.</title>
        <authorList>
            <person name="Afrizal A."/>
        </authorList>
    </citation>
    <scope>NUCLEOTIDE SEQUENCE [LARGE SCALE GENOMIC DNA]</scope>
    <source>
        <strain evidence="2 3">CLA-AA-H244</strain>
    </source>
</reference>
<proteinExistence type="predicted"/>
<dbReference type="GO" id="GO:0010181">
    <property type="term" value="F:FMN binding"/>
    <property type="evidence" value="ECO:0007669"/>
    <property type="project" value="InterPro"/>
</dbReference>
<dbReference type="InterPro" id="IPR054633">
    <property type="entry name" value="BilS"/>
</dbReference>
<dbReference type="EMBL" id="JAJEQF010000004">
    <property type="protein sequence ID" value="MCC2166716.1"/>
    <property type="molecule type" value="Genomic_DNA"/>
</dbReference>
<evidence type="ECO:0000259" key="1">
    <source>
        <dbReference type="Pfam" id="PF12641"/>
    </source>
</evidence>
<comment type="caution">
    <text evidence="2">The sequence shown here is derived from an EMBL/GenBank/DDBJ whole genome shotgun (WGS) entry which is preliminary data.</text>
</comment>
<sequence length="171" mass="19527">MQTIVIYSSQTGNTRKLATQIFAAIPGDSKDLKNIDEYREKDAELYFVGFWVDRGDCDEKTVELLSGLHGKKIALFGTCGMGNDPAYYQKVIDRVKTWIPEDNEYMDAFLCQGKMPIQVRRRYEEMAKSGQNTEQIQAMIRNFDRAMLHPDRADEAAAADFAVQVWKRIGS</sequence>
<dbReference type="InterPro" id="IPR001226">
    <property type="entry name" value="Flavodoxin_CS"/>
</dbReference>
<dbReference type="GO" id="GO:0016651">
    <property type="term" value="F:oxidoreductase activity, acting on NAD(P)H"/>
    <property type="evidence" value="ECO:0007669"/>
    <property type="project" value="UniProtKB-ARBA"/>
</dbReference>
<dbReference type="Proteomes" id="UP001199355">
    <property type="component" value="Unassembled WGS sequence"/>
</dbReference>
<dbReference type="InterPro" id="IPR029039">
    <property type="entry name" value="Flavoprotein-like_sf"/>
</dbReference>
<dbReference type="AlphaFoldDB" id="A0AAE3AS01"/>
<dbReference type="Pfam" id="PF12641">
    <property type="entry name" value="Flavodoxin_3"/>
    <property type="match status" value="1"/>
</dbReference>
<dbReference type="GO" id="GO:0009055">
    <property type="term" value="F:electron transfer activity"/>
    <property type="evidence" value="ECO:0007669"/>
    <property type="project" value="InterPro"/>
</dbReference>
<dbReference type="NCBIfam" id="NF045594">
    <property type="entry name" value="flavodox_BilS"/>
    <property type="match status" value="1"/>
</dbReference>
<protein>
    <submittedName>
        <fullName evidence="2">Flavodoxin family protein</fullName>
    </submittedName>
</protein>